<gene>
    <name evidence="2" type="ORF">F1B92_08000</name>
</gene>
<reference evidence="2 3" key="1">
    <citation type="submission" date="2019-09" db="EMBL/GenBank/DDBJ databases">
        <authorList>
            <person name="Silva M."/>
            <person name="Pereira G."/>
            <person name="Lopes-Da-Costa L."/>
            <person name="Silva E."/>
        </authorList>
    </citation>
    <scope>NUCLEOTIDE SEQUENCE [LARGE SCALE GENOMIC DNA]</scope>
    <source>
        <strain evidence="2 3">FMV-PI01</strain>
    </source>
</reference>
<evidence type="ECO:0000313" key="3">
    <source>
        <dbReference type="Proteomes" id="UP000476338"/>
    </source>
</evidence>
<reference evidence="2 3" key="2">
    <citation type="submission" date="2020-03" db="EMBL/GenBank/DDBJ databases">
        <title>Campylobacter portucalensis sp. nov., a new species of Campylobacter isolated from the reproductive tract of bulls.</title>
        <authorList>
            <person name="Silva M.F."/>
            <person name="Pereira G."/>
            <person name="Carneiro C."/>
            <person name="Hemphill A."/>
            <person name="Mateus L."/>
            <person name="Lopes-Da-Costa L."/>
            <person name="Silva E."/>
        </authorList>
    </citation>
    <scope>NUCLEOTIDE SEQUENCE [LARGE SCALE GENOMIC DNA]</scope>
    <source>
        <strain evidence="2 3">FMV-PI01</strain>
    </source>
</reference>
<evidence type="ECO:0000259" key="1">
    <source>
        <dbReference type="Pfam" id="PF04366"/>
    </source>
</evidence>
<dbReference type="GO" id="GO:0035091">
    <property type="term" value="F:phosphatidylinositol binding"/>
    <property type="evidence" value="ECO:0007669"/>
    <property type="project" value="TreeGrafter"/>
</dbReference>
<sequence length="234" mass="25766">MKKLLFFLAFCVCLNADVFQNQQLYAATNVVNAFGCGSDKSVNKYIKNAKAIAILTDVRRGAAVVSTQEGSGVFSMKDENGNWSSPIMLTYKGFGIGLQAGYESNDVVLLFQSSKSFRDIFKGKETLEIGASASFINGKMAGVSTDIPEISSWIIKRGDVTGIYFGATLDIGKITIDNQATNDLYDRIYTYEDILNNSPKDTKYIKLFKETLTNVLNYGSSKNCNHKNAAKKEM</sequence>
<dbReference type="RefSeq" id="WP_154571350.1">
    <property type="nucleotide sequence ID" value="NZ_VWSJ01000039.1"/>
</dbReference>
<dbReference type="PANTHER" id="PTHR15629:SF2">
    <property type="entry name" value="SH3 DOMAIN-CONTAINING YSC84-LIKE PROTEIN 1"/>
    <property type="match status" value="1"/>
</dbReference>
<protein>
    <submittedName>
        <fullName evidence="2">Lipid-binding SYLF domain-containing protein</fullName>
    </submittedName>
</protein>
<dbReference type="InterPro" id="IPR051702">
    <property type="entry name" value="SH3_domain_YSC84-like"/>
</dbReference>
<name>A0A6L5WIN9_9BACT</name>
<comment type="caution">
    <text evidence="2">The sequence shown here is derived from an EMBL/GenBank/DDBJ whole genome shotgun (WGS) entry which is preliminary data.</text>
</comment>
<proteinExistence type="predicted"/>
<feature type="domain" description="Ysc84 actin-binding" evidence="1">
    <location>
        <begin position="93"/>
        <end position="213"/>
    </location>
</feature>
<dbReference type="AlphaFoldDB" id="A0A6L5WIN9"/>
<dbReference type="InterPro" id="IPR007461">
    <property type="entry name" value="Ysc84_actin-binding"/>
</dbReference>
<dbReference type="PANTHER" id="PTHR15629">
    <property type="entry name" value="SH3YL1 PROTEIN"/>
    <property type="match status" value="1"/>
</dbReference>
<dbReference type="CDD" id="cd11524">
    <property type="entry name" value="SYLF"/>
    <property type="match status" value="1"/>
</dbReference>
<accession>A0A6L5WIN9</accession>
<dbReference type="Proteomes" id="UP000476338">
    <property type="component" value="Unassembled WGS sequence"/>
</dbReference>
<dbReference type="EMBL" id="VWSJ01000039">
    <property type="protein sequence ID" value="MSN97100.1"/>
    <property type="molecule type" value="Genomic_DNA"/>
</dbReference>
<dbReference type="Pfam" id="PF04366">
    <property type="entry name" value="Ysc84"/>
    <property type="match status" value="1"/>
</dbReference>
<evidence type="ECO:0000313" key="2">
    <source>
        <dbReference type="EMBL" id="MSN97100.1"/>
    </source>
</evidence>
<keyword evidence="3" id="KW-1185">Reference proteome</keyword>
<organism evidence="2 3">
    <name type="scientific">Campylobacter portucalensis</name>
    <dbReference type="NCBI Taxonomy" id="2608384"/>
    <lineage>
        <taxon>Bacteria</taxon>
        <taxon>Pseudomonadati</taxon>
        <taxon>Campylobacterota</taxon>
        <taxon>Epsilonproteobacteria</taxon>
        <taxon>Campylobacterales</taxon>
        <taxon>Campylobacteraceae</taxon>
        <taxon>Campylobacter</taxon>
    </lineage>
</organism>